<dbReference type="Proteomes" id="UP000799539">
    <property type="component" value="Unassembled WGS sequence"/>
</dbReference>
<feature type="chain" id="PRO_5025678258" description="Cyanovirin-N domain-containing protein" evidence="1">
    <location>
        <begin position="16"/>
        <end position="150"/>
    </location>
</feature>
<gene>
    <name evidence="2" type="ORF">CERZMDRAFT_91997</name>
</gene>
<sequence length="150" mass="16253">MRLLLAATLAGLAASTPVDLVKPQEIHQRDGSQPYLLIGTSDGRTLHLACDATASDCVGVDDGESFVSLTIMPPTESGIEWSICLGAWLSFYNIEHNRCPANWRSARVFGGTYWANTTDGQPMADDESADALYACKSGLTEDQCTYWNDS</sequence>
<accession>A0A6A6EXQ0</accession>
<dbReference type="EMBL" id="ML992732">
    <property type="protein sequence ID" value="KAF2206232.1"/>
    <property type="molecule type" value="Genomic_DNA"/>
</dbReference>
<keyword evidence="3" id="KW-1185">Reference proteome</keyword>
<evidence type="ECO:0008006" key="4">
    <source>
        <dbReference type="Google" id="ProtNLM"/>
    </source>
</evidence>
<name>A0A6A6EXQ0_9PEZI</name>
<evidence type="ECO:0000313" key="2">
    <source>
        <dbReference type="EMBL" id="KAF2206232.1"/>
    </source>
</evidence>
<evidence type="ECO:0000256" key="1">
    <source>
        <dbReference type="SAM" id="SignalP"/>
    </source>
</evidence>
<keyword evidence="1" id="KW-0732">Signal</keyword>
<proteinExistence type="predicted"/>
<organism evidence="2 3">
    <name type="scientific">Cercospora zeae-maydis SCOH1-5</name>
    <dbReference type="NCBI Taxonomy" id="717836"/>
    <lineage>
        <taxon>Eukaryota</taxon>
        <taxon>Fungi</taxon>
        <taxon>Dikarya</taxon>
        <taxon>Ascomycota</taxon>
        <taxon>Pezizomycotina</taxon>
        <taxon>Dothideomycetes</taxon>
        <taxon>Dothideomycetidae</taxon>
        <taxon>Mycosphaerellales</taxon>
        <taxon>Mycosphaerellaceae</taxon>
        <taxon>Cercospora</taxon>
    </lineage>
</organism>
<reference evidence="2" key="1">
    <citation type="journal article" date="2020" name="Stud. Mycol.">
        <title>101 Dothideomycetes genomes: a test case for predicting lifestyles and emergence of pathogens.</title>
        <authorList>
            <person name="Haridas S."/>
            <person name="Albert R."/>
            <person name="Binder M."/>
            <person name="Bloem J."/>
            <person name="Labutti K."/>
            <person name="Salamov A."/>
            <person name="Andreopoulos B."/>
            <person name="Baker S."/>
            <person name="Barry K."/>
            <person name="Bills G."/>
            <person name="Bluhm B."/>
            <person name="Cannon C."/>
            <person name="Castanera R."/>
            <person name="Culley D."/>
            <person name="Daum C."/>
            <person name="Ezra D."/>
            <person name="Gonzalez J."/>
            <person name="Henrissat B."/>
            <person name="Kuo A."/>
            <person name="Liang C."/>
            <person name="Lipzen A."/>
            <person name="Lutzoni F."/>
            <person name="Magnuson J."/>
            <person name="Mondo S."/>
            <person name="Nolan M."/>
            <person name="Ohm R."/>
            <person name="Pangilinan J."/>
            <person name="Park H.-J."/>
            <person name="Ramirez L."/>
            <person name="Alfaro M."/>
            <person name="Sun H."/>
            <person name="Tritt A."/>
            <person name="Yoshinaga Y."/>
            <person name="Zwiers L.-H."/>
            <person name="Turgeon B."/>
            <person name="Goodwin S."/>
            <person name="Spatafora J."/>
            <person name="Crous P."/>
            <person name="Grigoriev I."/>
        </authorList>
    </citation>
    <scope>NUCLEOTIDE SEQUENCE</scope>
    <source>
        <strain evidence="2">SCOH1-5</strain>
    </source>
</reference>
<evidence type="ECO:0000313" key="3">
    <source>
        <dbReference type="Proteomes" id="UP000799539"/>
    </source>
</evidence>
<dbReference type="AlphaFoldDB" id="A0A6A6EXQ0"/>
<feature type="signal peptide" evidence="1">
    <location>
        <begin position="1"/>
        <end position="15"/>
    </location>
</feature>
<protein>
    <recommendedName>
        <fullName evidence="4">Cyanovirin-N domain-containing protein</fullName>
    </recommendedName>
</protein>